<keyword evidence="1" id="KW-0812">Transmembrane</keyword>
<feature type="transmembrane region" description="Helical" evidence="1">
    <location>
        <begin position="61"/>
        <end position="83"/>
    </location>
</feature>
<feature type="transmembrane region" description="Helical" evidence="1">
    <location>
        <begin position="12"/>
        <end position="36"/>
    </location>
</feature>
<keyword evidence="1" id="KW-0472">Membrane</keyword>
<feature type="transmembrane region" description="Helical" evidence="1">
    <location>
        <begin position="103"/>
        <end position="125"/>
    </location>
</feature>
<feature type="transmembrane region" description="Helical" evidence="1">
    <location>
        <begin position="245"/>
        <end position="268"/>
    </location>
</feature>
<feature type="transmembrane region" description="Helical" evidence="1">
    <location>
        <begin position="169"/>
        <end position="192"/>
    </location>
</feature>
<feature type="transmembrane region" description="Helical" evidence="1">
    <location>
        <begin position="137"/>
        <end position="157"/>
    </location>
</feature>
<sequence>MTKLIYNKDVVISLFSISFFYFVVAIISMVRLYWLITRVKNWIYQKVKVLFKALTYHKNNLFFVLVILACCGRIPILLIQIFIDPKTLIEGKAFKICDSLTSDLFISSFLLIIFAVTHIYFQHVGRTSRQQTLRSERVIIILLVIFNVILVTVSLILGSRKSKTILDLYIFDIVAFLVIAFGLLISSIKLLYHFRKRKELMIYSQIKTLFRVVLACTILHLVRIPLILVLLFKEKEWFKKPWEDALYIFFYFLLTELLAICLIIFFLFEIPPKSGEFQEVNVQSYDENSLIINSDSEGY</sequence>
<comment type="caution">
    <text evidence="2">The sequence shown here is derived from an EMBL/GenBank/DDBJ whole genome shotgun (WGS) entry which is preliminary data.</text>
</comment>
<organism evidence="2 3">
    <name type="scientific">Anaeramoeba flamelloides</name>
    <dbReference type="NCBI Taxonomy" id="1746091"/>
    <lineage>
        <taxon>Eukaryota</taxon>
        <taxon>Metamonada</taxon>
        <taxon>Anaeramoebidae</taxon>
        <taxon>Anaeramoeba</taxon>
    </lineage>
</organism>
<dbReference type="EMBL" id="JAOAOG010000249">
    <property type="protein sequence ID" value="KAJ6236090.1"/>
    <property type="molecule type" value="Genomic_DNA"/>
</dbReference>
<keyword evidence="3" id="KW-1185">Reference proteome</keyword>
<proteinExistence type="predicted"/>
<evidence type="ECO:0000313" key="3">
    <source>
        <dbReference type="Proteomes" id="UP001150062"/>
    </source>
</evidence>
<accession>A0ABQ8XVA2</accession>
<keyword evidence="1" id="KW-1133">Transmembrane helix</keyword>
<reference evidence="2" key="1">
    <citation type="submission" date="2022-08" db="EMBL/GenBank/DDBJ databases">
        <title>Novel sulfate-reducing endosymbionts in the free-living metamonad Anaeramoeba.</title>
        <authorList>
            <person name="Jerlstrom-Hultqvist J."/>
            <person name="Cepicka I."/>
            <person name="Gallot-Lavallee L."/>
            <person name="Salas-Leiva D."/>
            <person name="Curtis B.A."/>
            <person name="Zahonova K."/>
            <person name="Pipaliya S."/>
            <person name="Dacks J."/>
            <person name="Roger A.J."/>
        </authorList>
    </citation>
    <scope>NUCLEOTIDE SEQUENCE</scope>
    <source>
        <strain evidence="2">Schooner1</strain>
    </source>
</reference>
<name>A0ABQ8XVA2_9EUKA</name>
<dbReference type="Proteomes" id="UP001150062">
    <property type="component" value="Unassembled WGS sequence"/>
</dbReference>
<protein>
    <submittedName>
        <fullName evidence="2">Tobamovirus multiplication protein 1-like isoform x1</fullName>
    </submittedName>
</protein>
<feature type="transmembrane region" description="Helical" evidence="1">
    <location>
        <begin position="212"/>
        <end position="233"/>
    </location>
</feature>
<evidence type="ECO:0000256" key="1">
    <source>
        <dbReference type="SAM" id="Phobius"/>
    </source>
</evidence>
<gene>
    <name evidence="2" type="ORF">M0813_03544</name>
</gene>
<evidence type="ECO:0000313" key="2">
    <source>
        <dbReference type="EMBL" id="KAJ6236090.1"/>
    </source>
</evidence>